<reference evidence="2 4" key="2">
    <citation type="submission" date="2019-03" db="EMBL/GenBank/DDBJ databases">
        <title>Genomic Encyclopedia of Type Strains, Phase IV (KMG-IV): sequencing the most valuable type-strain genomes for metagenomic binning, comparative biology and taxonomic classification.</title>
        <authorList>
            <person name="Goeker M."/>
        </authorList>
    </citation>
    <scope>NUCLEOTIDE SEQUENCE [LARGE SCALE GENOMIC DNA]</scope>
    <source>
        <strain evidence="2 4">DSM 3764</strain>
    </source>
</reference>
<evidence type="ECO:0000313" key="2">
    <source>
        <dbReference type="EMBL" id="TCU88802.1"/>
    </source>
</evidence>
<organism evidence="1 3">
    <name type="scientific">Iodobacter fluviatilis</name>
    <dbReference type="NCBI Taxonomy" id="537"/>
    <lineage>
        <taxon>Bacteria</taxon>
        <taxon>Pseudomonadati</taxon>
        <taxon>Pseudomonadota</taxon>
        <taxon>Betaproteobacteria</taxon>
        <taxon>Neisseriales</taxon>
        <taxon>Chitinibacteraceae</taxon>
        <taxon>Iodobacter</taxon>
    </lineage>
</organism>
<keyword evidence="4" id="KW-1185">Reference proteome</keyword>
<dbReference type="EMBL" id="SMBT01000003">
    <property type="protein sequence ID" value="TCU88802.1"/>
    <property type="molecule type" value="Genomic_DNA"/>
</dbReference>
<protein>
    <submittedName>
        <fullName evidence="1">Uncharacterized protein</fullName>
    </submittedName>
</protein>
<dbReference type="EMBL" id="UGHR01000001">
    <property type="protein sequence ID" value="STQ91126.1"/>
    <property type="molecule type" value="Genomic_DNA"/>
</dbReference>
<evidence type="ECO:0000313" key="3">
    <source>
        <dbReference type="Proteomes" id="UP000255108"/>
    </source>
</evidence>
<accession>A0A377Q788</accession>
<name>A0A377Q788_9NEIS</name>
<dbReference type="Proteomes" id="UP000295794">
    <property type="component" value="Unassembled WGS sequence"/>
</dbReference>
<proteinExistence type="predicted"/>
<gene>
    <name evidence="2" type="ORF">EV682_103386</name>
    <name evidence="1" type="ORF">NCTC11159_02198</name>
</gene>
<evidence type="ECO:0000313" key="1">
    <source>
        <dbReference type="EMBL" id="STQ91126.1"/>
    </source>
</evidence>
<evidence type="ECO:0000313" key="4">
    <source>
        <dbReference type="Proteomes" id="UP000295794"/>
    </source>
</evidence>
<dbReference type="Proteomes" id="UP000255108">
    <property type="component" value="Unassembled WGS sequence"/>
</dbReference>
<dbReference type="AlphaFoldDB" id="A0A377Q788"/>
<sequence>MQSTGHQTATQFGSLRCALVPVTFNVRPSVNTQMFKYQDGSEIMIGDSVLLENGRTLGTVKFIVTTPEEMKATNVEEPGVMLQSPPFGRVYLPQWSLVQDPLRFVSREQQA</sequence>
<reference evidence="1 3" key="1">
    <citation type="submission" date="2018-06" db="EMBL/GenBank/DDBJ databases">
        <authorList>
            <consortium name="Pathogen Informatics"/>
            <person name="Doyle S."/>
        </authorList>
    </citation>
    <scope>NUCLEOTIDE SEQUENCE [LARGE SCALE GENOMIC DNA]</scope>
    <source>
        <strain evidence="1 3">NCTC11159</strain>
    </source>
</reference>